<reference evidence="13" key="2">
    <citation type="submission" date="2016-04" db="EMBL/GenBank/DDBJ databases">
        <title>First Complete Genome Sequence of a Subdivision 6 Acidobacterium.</title>
        <authorList>
            <person name="Huang S."/>
            <person name="Vieira S."/>
            <person name="Bunk B."/>
            <person name="Riedel T."/>
            <person name="Sproeer C."/>
            <person name="Overmann J."/>
        </authorList>
    </citation>
    <scope>NUCLEOTIDE SEQUENCE [LARGE SCALE GENOMIC DNA]</scope>
    <source>
        <strain evidence="13">DSM 100886 HEG_-6_39</strain>
    </source>
</reference>
<dbReference type="Pfam" id="PF00237">
    <property type="entry name" value="Ribosomal_L22"/>
    <property type="match status" value="1"/>
</dbReference>
<evidence type="ECO:0000256" key="4">
    <source>
        <dbReference type="ARBA" id="ARBA00022980"/>
    </source>
</evidence>
<dbReference type="PANTHER" id="PTHR13501">
    <property type="entry name" value="CHLOROPLAST 50S RIBOSOMAL PROTEIN L22-RELATED"/>
    <property type="match status" value="1"/>
</dbReference>
<proteinExistence type="inferred from homology"/>
<dbReference type="InterPro" id="IPR047867">
    <property type="entry name" value="Ribosomal_uL22_bac/org-type"/>
</dbReference>
<comment type="function">
    <text evidence="7 10">This protein binds specifically to 23S rRNA; its binding is stimulated by other ribosomal proteins, e.g., L4, L17, and L20. It is important during the early stages of 50S assembly. It makes multiple contacts with different domains of the 23S rRNA in the assembled 50S subunit and ribosome.</text>
</comment>
<comment type="similarity">
    <text evidence="1 7 8">Belongs to the universal ribosomal protein uL22 family.</text>
</comment>
<comment type="function">
    <text evidence="7">The globular domain of the protein is located near the polypeptide exit tunnel on the outside of the subunit, while an extended beta-hairpin is found that lines the wall of the exit tunnel in the center of the 70S ribosome.</text>
</comment>
<protein>
    <recommendedName>
        <fullName evidence="6 7">Large ribosomal subunit protein uL22</fullName>
    </recommendedName>
</protein>
<dbReference type="PANTHER" id="PTHR13501:SF8">
    <property type="entry name" value="LARGE RIBOSOMAL SUBUNIT PROTEIN UL22M"/>
    <property type="match status" value="1"/>
</dbReference>
<dbReference type="GO" id="GO:0022625">
    <property type="term" value="C:cytosolic large ribosomal subunit"/>
    <property type="evidence" value="ECO:0007669"/>
    <property type="project" value="TreeGrafter"/>
</dbReference>
<evidence type="ECO:0000256" key="3">
    <source>
        <dbReference type="ARBA" id="ARBA00022884"/>
    </source>
</evidence>
<evidence type="ECO:0000313" key="13">
    <source>
        <dbReference type="Proteomes" id="UP000076079"/>
    </source>
</evidence>
<keyword evidence="3 7" id="KW-0694">RNA-binding</keyword>
<dbReference type="SUPFAM" id="SSF54843">
    <property type="entry name" value="Ribosomal protein L22"/>
    <property type="match status" value="1"/>
</dbReference>
<dbReference type="KEGG" id="abac:LuPra_04874"/>
<dbReference type="EMBL" id="CP015136">
    <property type="protein sequence ID" value="AMY11623.1"/>
    <property type="molecule type" value="Genomic_DNA"/>
</dbReference>
<dbReference type="InterPro" id="IPR005727">
    <property type="entry name" value="Ribosomal_uL22_bac/chlpt-type"/>
</dbReference>
<evidence type="ECO:0000256" key="8">
    <source>
        <dbReference type="RuleBase" id="RU004005"/>
    </source>
</evidence>
<comment type="subunit">
    <text evidence="7 9">Part of the 50S ribosomal subunit.</text>
</comment>
<evidence type="ECO:0000256" key="7">
    <source>
        <dbReference type="HAMAP-Rule" id="MF_01331"/>
    </source>
</evidence>
<evidence type="ECO:0000256" key="5">
    <source>
        <dbReference type="ARBA" id="ARBA00023274"/>
    </source>
</evidence>
<dbReference type="PATRIC" id="fig|1813736.3.peg.5132"/>
<dbReference type="Proteomes" id="UP000076079">
    <property type="component" value="Chromosome"/>
</dbReference>
<accession>A0A143PTX8</accession>
<dbReference type="Gene3D" id="3.90.470.10">
    <property type="entry name" value="Ribosomal protein L22/L17"/>
    <property type="match status" value="1"/>
</dbReference>
<gene>
    <name evidence="7 12" type="primary">rplV</name>
    <name evidence="12" type="ORF">LuPra_04874</name>
</gene>
<dbReference type="NCBIfam" id="TIGR01044">
    <property type="entry name" value="rplV_bact"/>
    <property type="match status" value="1"/>
</dbReference>
<evidence type="ECO:0000313" key="12">
    <source>
        <dbReference type="EMBL" id="AMY11623.1"/>
    </source>
</evidence>
<sequence length="139" mass="14954">MVQATATSRSVRTSAQKAGLVLDLIRGKDVTGALATLKFSTKGVAKNIHRLLKSAIANAQQAEGFGGDVERLYVSAAYADQGTSFKRVRPAPMGRAFRVVKRTAHLTVQVAERPVRRRAPQAPTKPRTRKTAGVASTQE</sequence>
<reference evidence="12 13" key="1">
    <citation type="journal article" date="2016" name="Genome Announc.">
        <title>First Complete Genome Sequence of a Subdivision 6 Acidobacterium Strain.</title>
        <authorList>
            <person name="Huang S."/>
            <person name="Vieira S."/>
            <person name="Bunk B."/>
            <person name="Riedel T."/>
            <person name="Sproer C."/>
            <person name="Overmann J."/>
        </authorList>
    </citation>
    <scope>NUCLEOTIDE SEQUENCE [LARGE SCALE GENOMIC DNA]</scope>
    <source>
        <strain evidence="13">DSM 100886 HEG_-6_39</strain>
    </source>
</reference>
<name>A0A143PTX8_LUTPR</name>
<dbReference type="CDD" id="cd00336">
    <property type="entry name" value="Ribosomal_L22"/>
    <property type="match status" value="1"/>
</dbReference>
<evidence type="ECO:0000256" key="9">
    <source>
        <dbReference type="RuleBase" id="RU004006"/>
    </source>
</evidence>
<dbReference type="InterPro" id="IPR001063">
    <property type="entry name" value="Ribosomal_uL22"/>
</dbReference>
<dbReference type="GO" id="GO:0003735">
    <property type="term" value="F:structural constituent of ribosome"/>
    <property type="evidence" value="ECO:0007669"/>
    <property type="project" value="InterPro"/>
</dbReference>
<evidence type="ECO:0000256" key="11">
    <source>
        <dbReference type="SAM" id="MobiDB-lite"/>
    </source>
</evidence>
<evidence type="ECO:0000256" key="1">
    <source>
        <dbReference type="ARBA" id="ARBA00009451"/>
    </source>
</evidence>
<evidence type="ECO:0000256" key="6">
    <source>
        <dbReference type="ARBA" id="ARBA00035207"/>
    </source>
</evidence>
<keyword evidence="5 7" id="KW-0687">Ribonucleoprotein</keyword>
<feature type="region of interest" description="Disordered" evidence="11">
    <location>
        <begin position="114"/>
        <end position="139"/>
    </location>
</feature>
<dbReference type="InterPro" id="IPR036394">
    <property type="entry name" value="Ribosomal_uL22_sf"/>
</dbReference>
<dbReference type="GO" id="GO:0019843">
    <property type="term" value="F:rRNA binding"/>
    <property type="evidence" value="ECO:0007669"/>
    <property type="project" value="UniProtKB-UniRule"/>
</dbReference>
<keyword evidence="13" id="KW-1185">Reference proteome</keyword>
<evidence type="ECO:0000256" key="2">
    <source>
        <dbReference type="ARBA" id="ARBA00022730"/>
    </source>
</evidence>
<dbReference type="AlphaFoldDB" id="A0A143PTX8"/>
<keyword evidence="4 7" id="KW-0689">Ribosomal protein</keyword>
<evidence type="ECO:0000256" key="10">
    <source>
        <dbReference type="RuleBase" id="RU004008"/>
    </source>
</evidence>
<dbReference type="HAMAP" id="MF_01331_B">
    <property type="entry name" value="Ribosomal_uL22_B"/>
    <property type="match status" value="1"/>
</dbReference>
<dbReference type="RefSeq" id="WP_234800532.1">
    <property type="nucleotide sequence ID" value="NZ_CP015136.1"/>
</dbReference>
<organism evidence="12 13">
    <name type="scientific">Luteitalea pratensis</name>
    <dbReference type="NCBI Taxonomy" id="1855912"/>
    <lineage>
        <taxon>Bacteria</taxon>
        <taxon>Pseudomonadati</taxon>
        <taxon>Acidobacteriota</taxon>
        <taxon>Vicinamibacteria</taxon>
        <taxon>Vicinamibacterales</taxon>
        <taxon>Vicinamibacteraceae</taxon>
        <taxon>Luteitalea</taxon>
    </lineage>
</organism>
<keyword evidence="2 7" id="KW-0699">rRNA-binding</keyword>
<dbReference type="STRING" id="1855912.LuPra_04874"/>
<dbReference type="GO" id="GO:0006412">
    <property type="term" value="P:translation"/>
    <property type="evidence" value="ECO:0007669"/>
    <property type="project" value="UniProtKB-UniRule"/>
</dbReference>